<dbReference type="OrthoDB" id="9970435at2759"/>
<dbReference type="GO" id="GO:0005794">
    <property type="term" value="C:Golgi apparatus"/>
    <property type="evidence" value="ECO:0007669"/>
    <property type="project" value="TreeGrafter"/>
</dbReference>
<keyword evidence="5 6" id="KW-0472">Membrane</keyword>
<feature type="transmembrane region" description="Helical" evidence="6">
    <location>
        <begin position="521"/>
        <end position="539"/>
    </location>
</feature>
<dbReference type="Proteomes" id="UP000054928">
    <property type="component" value="Unassembled WGS sequence"/>
</dbReference>
<feature type="domain" description="SPX" evidence="8">
    <location>
        <begin position="2"/>
        <end position="204"/>
    </location>
</feature>
<evidence type="ECO:0000256" key="1">
    <source>
        <dbReference type="ARBA" id="ARBA00004141"/>
    </source>
</evidence>
<dbReference type="Pfam" id="PF03124">
    <property type="entry name" value="EXS"/>
    <property type="match status" value="1"/>
</dbReference>
<evidence type="ECO:0000313" key="10">
    <source>
        <dbReference type="Proteomes" id="UP000054928"/>
    </source>
</evidence>
<organism evidence="9 10">
    <name type="scientific">Plasmopara halstedii</name>
    <name type="common">Downy mildew of sunflower</name>
    <dbReference type="NCBI Taxonomy" id="4781"/>
    <lineage>
        <taxon>Eukaryota</taxon>
        <taxon>Sar</taxon>
        <taxon>Stramenopiles</taxon>
        <taxon>Oomycota</taxon>
        <taxon>Peronosporomycetes</taxon>
        <taxon>Peronosporales</taxon>
        <taxon>Peronosporaceae</taxon>
        <taxon>Plasmopara</taxon>
    </lineage>
</organism>
<keyword evidence="9" id="KW-0675">Receptor</keyword>
<evidence type="ECO:0000256" key="2">
    <source>
        <dbReference type="ARBA" id="ARBA00009665"/>
    </source>
</evidence>
<name>A0A0P1AYT1_PLAHL</name>
<dbReference type="PROSITE" id="PS51382">
    <property type="entry name" value="SPX"/>
    <property type="match status" value="1"/>
</dbReference>
<evidence type="ECO:0000259" key="7">
    <source>
        <dbReference type="PROSITE" id="PS51380"/>
    </source>
</evidence>
<evidence type="ECO:0000256" key="5">
    <source>
        <dbReference type="ARBA" id="ARBA00023136"/>
    </source>
</evidence>
<evidence type="ECO:0000256" key="6">
    <source>
        <dbReference type="SAM" id="Phobius"/>
    </source>
</evidence>
<comment type="subcellular location">
    <subcellularLocation>
        <location evidence="1">Membrane</location>
        <topology evidence="1">Multi-pass membrane protein</topology>
    </subcellularLocation>
</comment>
<feature type="transmembrane region" description="Helical" evidence="6">
    <location>
        <begin position="596"/>
        <end position="617"/>
    </location>
</feature>
<feature type="transmembrane region" description="Helical" evidence="6">
    <location>
        <begin position="383"/>
        <end position="400"/>
    </location>
</feature>
<dbReference type="GO" id="GO:0016036">
    <property type="term" value="P:cellular response to phosphate starvation"/>
    <property type="evidence" value="ECO:0007669"/>
    <property type="project" value="TreeGrafter"/>
</dbReference>
<evidence type="ECO:0000256" key="4">
    <source>
        <dbReference type="ARBA" id="ARBA00022989"/>
    </source>
</evidence>
<feature type="transmembrane region" description="Helical" evidence="6">
    <location>
        <begin position="482"/>
        <end position="501"/>
    </location>
</feature>
<dbReference type="RefSeq" id="XP_024582795.1">
    <property type="nucleotide sequence ID" value="XM_024717281.1"/>
</dbReference>
<feature type="transmembrane region" description="Helical" evidence="6">
    <location>
        <begin position="690"/>
        <end position="714"/>
    </location>
</feature>
<feature type="domain" description="EXS" evidence="7">
    <location>
        <begin position="480"/>
        <end position="681"/>
    </location>
</feature>
<keyword evidence="3 6" id="KW-0812">Transmembrane</keyword>
<feature type="transmembrane region" description="Helical" evidence="6">
    <location>
        <begin position="346"/>
        <end position="368"/>
    </location>
</feature>
<feature type="transmembrane region" description="Helical" evidence="6">
    <location>
        <begin position="302"/>
        <end position="325"/>
    </location>
</feature>
<protein>
    <submittedName>
        <fullName evidence="9">Xenotropic and polytropic murine leukemia virus receptor xpr1</fullName>
    </submittedName>
</protein>
<dbReference type="GO" id="GO:0005886">
    <property type="term" value="C:plasma membrane"/>
    <property type="evidence" value="ECO:0007669"/>
    <property type="project" value="TreeGrafter"/>
</dbReference>
<feature type="transmembrane region" description="Helical" evidence="6">
    <location>
        <begin position="551"/>
        <end position="570"/>
    </location>
</feature>
<dbReference type="PANTHER" id="PTHR10783:SF103">
    <property type="entry name" value="SOLUTE CARRIER FAMILY 53 MEMBER 1"/>
    <property type="match status" value="1"/>
</dbReference>
<proteinExistence type="inferred from homology"/>
<dbReference type="AlphaFoldDB" id="A0A0P1AYT1"/>
<comment type="similarity">
    <text evidence="2">Belongs to the SYG1 (TC 2.A.94) family.</text>
</comment>
<dbReference type="EMBL" id="CCYD01002047">
    <property type="protein sequence ID" value="CEG46426.1"/>
    <property type="molecule type" value="Genomic_DNA"/>
</dbReference>
<sequence>MVNFSLRLRDNIVAEWRTEYLDYDGLKRLLEHQQQIDDMLFAAASSSRTMEIRSSSEDMETNELISHRKGKSSRTIFFENIGNKLAFLRLHGTPPTSTGSEQLQSLLSLPVAFEEALRHEYNKVEQAYIHHIAQLSEQLDILHKQYRENAPASAQESLKNALVELHRMLTLLHNFALLNYTGFVKIIKRYDKIASFPSDQREEQKAQLQTFEFAKAQRCSDLLKRLEQSFADWFCDGNRTVAVATLMTKKEDFVNWGHIYLGIKVGSCLILLIWVCWDSLVVPTFHSNRHSHFIDLVRTRAYPVYRGIGCLLLLHWLVGLSLYVWRAARINYRYIFELNPRRAQSYPQVFSDATNMAIIYLSNILLYYKVVNGYFPEELLHRGYYPLALFVYTFYFYAIRPWGQQIGMLRTVWEVVCSPLYSVTFFHTFVGDYLTSTVKITQDVTWSVCFFATKEFLRKDAIPPNEGSFYSTLDEDTCANNVYYVNGVVPLVCVLPLWWRFLQNLRRVYDTKTWWPHLPNAAKYALTQVVVLFGLFHPLHNSDEDALQARMFVVEWLFLFTASSLYAWIWDVTMDWGLGRPQFHFLADSQMFSHQWVYYAAIIADLFLRFAWTLTLIPPRGAARWLPLYLQPFTMILELFRRTFWSFFRLENEHLRNTQGFRRVDFIPLHYDHGVGEENKKRDDVEQLDFRIFILKILAVLFTVLGLSVVAIVIER</sequence>
<dbReference type="GeneID" id="36397884"/>
<dbReference type="OMA" id="ETSHFYT"/>
<keyword evidence="10" id="KW-1185">Reference proteome</keyword>
<evidence type="ECO:0000313" key="9">
    <source>
        <dbReference type="EMBL" id="CEG46426.1"/>
    </source>
</evidence>
<evidence type="ECO:0000256" key="3">
    <source>
        <dbReference type="ARBA" id="ARBA00022692"/>
    </source>
</evidence>
<dbReference type="CDD" id="cd14447">
    <property type="entry name" value="SPX"/>
    <property type="match status" value="1"/>
</dbReference>
<dbReference type="Pfam" id="PF03105">
    <property type="entry name" value="SPX"/>
    <property type="match status" value="1"/>
</dbReference>
<dbReference type="PANTHER" id="PTHR10783">
    <property type="entry name" value="XENOTROPIC AND POLYTROPIC RETROVIRUS RECEPTOR 1-RELATED"/>
    <property type="match status" value="1"/>
</dbReference>
<evidence type="ECO:0000259" key="8">
    <source>
        <dbReference type="PROSITE" id="PS51382"/>
    </source>
</evidence>
<keyword evidence="4 6" id="KW-1133">Transmembrane helix</keyword>
<feature type="transmembrane region" description="Helical" evidence="6">
    <location>
        <begin position="259"/>
        <end position="282"/>
    </location>
</feature>
<dbReference type="PROSITE" id="PS51380">
    <property type="entry name" value="EXS"/>
    <property type="match status" value="1"/>
</dbReference>
<accession>A0A0P1AYT1</accession>
<dbReference type="InterPro" id="IPR004331">
    <property type="entry name" value="SPX_dom"/>
</dbReference>
<dbReference type="GO" id="GO:0000822">
    <property type="term" value="F:inositol hexakisphosphate binding"/>
    <property type="evidence" value="ECO:0007669"/>
    <property type="project" value="TreeGrafter"/>
</dbReference>
<dbReference type="InterPro" id="IPR004342">
    <property type="entry name" value="EXS_C"/>
</dbReference>
<reference evidence="10" key="1">
    <citation type="submission" date="2014-09" db="EMBL/GenBank/DDBJ databases">
        <authorList>
            <person name="Sharma Rahul"/>
            <person name="Thines Marco"/>
        </authorList>
    </citation>
    <scope>NUCLEOTIDE SEQUENCE [LARGE SCALE GENOMIC DNA]</scope>
</reference>
<dbReference type="STRING" id="4781.A0A0P1AYT1"/>
<dbReference type="GO" id="GO:0006817">
    <property type="term" value="P:phosphate ion transport"/>
    <property type="evidence" value="ECO:0007669"/>
    <property type="project" value="TreeGrafter"/>
</dbReference>